<dbReference type="RefSeq" id="WP_006738619.1">
    <property type="nucleotide sequence ID" value="NZ_JACEGE010000037.1"/>
</dbReference>
<name>A0A7V9WTN6_STRPO</name>
<evidence type="ECO:0000313" key="1">
    <source>
        <dbReference type="EMBL" id="MBA2796837.1"/>
    </source>
</evidence>
<gene>
    <name evidence="1" type="ORF">H1B29_10190</name>
</gene>
<dbReference type="Proteomes" id="UP000524462">
    <property type="component" value="Unassembled WGS sequence"/>
</dbReference>
<dbReference type="AlphaFoldDB" id="A0A7V9WTN6"/>
<dbReference type="EMBL" id="JACEGE010000037">
    <property type="protein sequence ID" value="MBA2796837.1"/>
    <property type="molecule type" value="Genomic_DNA"/>
</dbReference>
<comment type="caution">
    <text evidence="1">The sequence shown here is derived from an EMBL/GenBank/DDBJ whole genome shotgun (WGS) entry which is preliminary data.</text>
</comment>
<protein>
    <submittedName>
        <fullName evidence="1">Uncharacterized protein</fullName>
    </submittedName>
</protein>
<sequence length="86" mass="10081">MKLLFPDFEMQDFDFNEFWLIKAINDESKDVLFEGRGKNADLEVVLNYASNEDDFKLLSVGELIVLSSHQFVVDDEENYQPIIELF</sequence>
<organism evidence="1 2">
    <name type="scientific">Streptococcus porcinus</name>
    <dbReference type="NCBI Taxonomy" id="1340"/>
    <lineage>
        <taxon>Bacteria</taxon>
        <taxon>Bacillati</taxon>
        <taxon>Bacillota</taxon>
        <taxon>Bacilli</taxon>
        <taxon>Lactobacillales</taxon>
        <taxon>Streptococcaceae</taxon>
        <taxon>Streptococcus</taxon>
    </lineage>
</organism>
<evidence type="ECO:0000313" key="2">
    <source>
        <dbReference type="Proteomes" id="UP000524462"/>
    </source>
</evidence>
<proteinExistence type="predicted"/>
<reference evidence="1 2" key="1">
    <citation type="submission" date="2020-07" db="EMBL/GenBank/DDBJ databases">
        <title>Molecular and genomic characterization of Streptococcus porcinus isolated from diseased swine in Brazil.</title>
        <authorList>
            <person name="Moreno L.Z."/>
            <person name="Matajira C.E.C."/>
            <person name="Poor A.P."/>
            <person name="Dutra M.C."/>
            <person name="Moreno A.M."/>
        </authorList>
    </citation>
    <scope>NUCLEOTIDE SEQUENCE [LARGE SCALE GENOMIC DNA]</scope>
    <source>
        <strain evidence="1 2">SP0816-2</strain>
    </source>
</reference>
<accession>A0A7V9WTN6</accession>